<organism evidence="1 2">
    <name type="scientific">Basidiobolus ranarum</name>
    <dbReference type="NCBI Taxonomy" id="34480"/>
    <lineage>
        <taxon>Eukaryota</taxon>
        <taxon>Fungi</taxon>
        <taxon>Fungi incertae sedis</taxon>
        <taxon>Zoopagomycota</taxon>
        <taxon>Entomophthoromycotina</taxon>
        <taxon>Basidiobolomycetes</taxon>
        <taxon>Basidiobolales</taxon>
        <taxon>Basidiobolaceae</taxon>
        <taxon>Basidiobolus</taxon>
    </lineage>
</organism>
<gene>
    <name evidence="1" type="ORF">K7432_003847</name>
</gene>
<name>A0ABR2WZB2_9FUNG</name>
<evidence type="ECO:0008006" key="3">
    <source>
        <dbReference type="Google" id="ProtNLM"/>
    </source>
</evidence>
<dbReference type="Proteomes" id="UP001479436">
    <property type="component" value="Unassembled WGS sequence"/>
</dbReference>
<proteinExistence type="predicted"/>
<reference evidence="1 2" key="1">
    <citation type="submission" date="2023-04" db="EMBL/GenBank/DDBJ databases">
        <title>Genome of Basidiobolus ranarum AG-B5.</title>
        <authorList>
            <person name="Stajich J.E."/>
            <person name="Carter-House D."/>
            <person name="Gryganskyi A."/>
        </authorList>
    </citation>
    <scope>NUCLEOTIDE SEQUENCE [LARGE SCALE GENOMIC DNA]</scope>
    <source>
        <strain evidence="1 2">AG-B5</strain>
    </source>
</reference>
<accession>A0ABR2WZB2</accession>
<evidence type="ECO:0000313" key="1">
    <source>
        <dbReference type="EMBL" id="KAK9766795.1"/>
    </source>
</evidence>
<evidence type="ECO:0000313" key="2">
    <source>
        <dbReference type="Proteomes" id="UP001479436"/>
    </source>
</evidence>
<dbReference type="Gene3D" id="3.80.10.10">
    <property type="entry name" value="Ribonuclease Inhibitor"/>
    <property type="match status" value="1"/>
</dbReference>
<dbReference type="EMBL" id="JASJQH010000123">
    <property type="protein sequence ID" value="KAK9766795.1"/>
    <property type="molecule type" value="Genomic_DNA"/>
</dbReference>
<dbReference type="SUPFAM" id="SSF52047">
    <property type="entry name" value="RNI-like"/>
    <property type="match status" value="1"/>
</dbReference>
<comment type="caution">
    <text evidence="1">The sequence shown here is derived from an EMBL/GenBank/DDBJ whole genome shotgun (WGS) entry which is preliminary data.</text>
</comment>
<sequence length="685" mass="79411">MSQLRLSEELIPLIILQLAHEKHTLYSLLTVNKFFFHTAAPILYKNPFQPFFWPNYSEPIKRKILYLLLASSNLLPELLKHTTGILDLALTDWDPPTGPFTVNYLDYYTEINYSEWENISEAPFSYSVGNSSLETGFGQITHLLFCNYNAVKIRNIYLPIFNVKPYFPIVVSLSSVRRINFHRFYEDGYCTNDQNIVTIQDAIEFVKILVETFDNTLTEIKIPDLTDLKRYGIRSDVQISDIIRILIRPRVIDVHDSYDFCQYLQGPTTEHLRVFGGPLMQHSQRIQNWDSASLFQRCPKLEKIRFMSSQPNSFKWAVERRDLLHDFDSALSSTSNIKLPPLQEVDMLCQHCPTLPIVQDIVYAFRNTIKSITVSDKILPNLHPDSLSWDWLLPNLVKIKISEADLSLFDFGSLNLCPSLQELYLSSKYDFREHGTPIEFGPVLKLSSLRKIKLESGITSKFDFDSLKYSPLLESLILRESNSFLPMRSADSPCWTWTWDWNLPNLKELFLAGESAVLFQFRLLESCPPLEFLKLVIYDYHRSLFLDEIPTKDSPLPTEFVKQARSRKKIKQNSIFILQGKWELSGKTIPTLLQRYMSHITDIQLTDIQGLTAIDVINATKELTRIKVVRCTICLTDTDIEQSGMHVIDRCLYDKGWRSIGRIDSVNYIMGYKANINTIRPYLRT</sequence>
<protein>
    <recommendedName>
        <fullName evidence="3">F-box domain-containing protein</fullName>
    </recommendedName>
</protein>
<keyword evidence="2" id="KW-1185">Reference proteome</keyword>
<dbReference type="InterPro" id="IPR032675">
    <property type="entry name" value="LRR_dom_sf"/>
</dbReference>